<protein>
    <submittedName>
        <fullName evidence="1">Uncharacterized protein</fullName>
    </submittedName>
</protein>
<gene>
    <name evidence="1" type="ORF">ACG00Y_13065</name>
</gene>
<accession>A0ABW7F2J4</accession>
<proteinExistence type="predicted"/>
<sequence length="62" mass="6804">MADLRTHSEPAVPGTLTNRLLLSSLTRWWSPAETSSSVDTELGYESALPWTLGDTQDGRVDD</sequence>
<dbReference type="EMBL" id="JBIGHV010000004">
    <property type="protein sequence ID" value="MFG6430852.1"/>
    <property type="molecule type" value="Genomic_DNA"/>
</dbReference>
<comment type="caution">
    <text evidence="1">The sequence shown here is derived from an EMBL/GenBank/DDBJ whole genome shotgun (WGS) entry which is preliminary data.</text>
</comment>
<keyword evidence="2" id="KW-1185">Reference proteome</keyword>
<dbReference type="RefSeq" id="WP_394479424.1">
    <property type="nucleotide sequence ID" value="NZ_JBIGHV010000004.1"/>
</dbReference>
<reference evidence="1 2" key="1">
    <citation type="submission" date="2024-08" db="EMBL/GenBank/DDBJ databases">
        <authorList>
            <person name="Lu H."/>
        </authorList>
    </citation>
    <scope>NUCLEOTIDE SEQUENCE [LARGE SCALE GENOMIC DNA]</scope>
    <source>
        <strain evidence="1 2">LYH14W</strain>
    </source>
</reference>
<evidence type="ECO:0000313" key="1">
    <source>
        <dbReference type="EMBL" id="MFG6430852.1"/>
    </source>
</evidence>
<evidence type="ECO:0000313" key="2">
    <source>
        <dbReference type="Proteomes" id="UP001606210"/>
    </source>
</evidence>
<name>A0ABW7F2J4_9BURK</name>
<dbReference type="Proteomes" id="UP001606210">
    <property type="component" value="Unassembled WGS sequence"/>
</dbReference>
<organism evidence="1 2">
    <name type="scientific">Pelomonas parva</name>
    <dbReference type="NCBI Taxonomy" id="3299032"/>
    <lineage>
        <taxon>Bacteria</taxon>
        <taxon>Pseudomonadati</taxon>
        <taxon>Pseudomonadota</taxon>
        <taxon>Betaproteobacteria</taxon>
        <taxon>Burkholderiales</taxon>
        <taxon>Sphaerotilaceae</taxon>
        <taxon>Roseateles</taxon>
    </lineage>
</organism>